<dbReference type="AlphaFoldDB" id="A0AAW2GDD6"/>
<dbReference type="EMBL" id="JADYXP020000004">
    <property type="protein sequence ID" value="KAL0125312.1"/>
    <property type="molecule type" value="Genomic_DNA"/>
</dbReference>
<protein>
    <submittedName>
        <fullName evidence="1">Uncharacterized protein</fullName>
    </submittedName>
</protein>
<dbReference type="Proteomes" id="UP001430953">
    <property type="component" value="Unassembled WGS sequence"/>
</dbReference>
<evidence type="ECO:0000313" key="1">
    <source>
        <dbReference type="EMBL" id="KAL0125312.1"/>
    </source>
</evidence>
<organism evidence="1 2">
    <name type="scientific">Cardiocondyla obscurior</name>
    <dbReference type="NCBI Taxonomy" id="286306"/>
    <lineage>
        <taxon>Eukaryota</taxon>
        <taxon>Metazoa</taxon>
        <taxon>Ecdysozoa</taxon>
        <taxon>Arthropoda</taxon>
        <taxon>Hexapoda</taxon>
        <taxon>Insecta</taxon>
        <taxon>Pterygota</taxon>
        <taxon>Neoptera</taxon>
        <taxon>Endopterygota</taxon>
        <taxon>Hymenoptera</taxon>
        <taxon>Apocrita</taxon>
        <taxon>Aculeata</taxon>
        <taxon>Formicoidea</taxon>
        <taxon>Formicidae</taxon>
        <taxon>Myrmicinae</taxon>
        <taxon>Cardiocondyla</taxon>
    </lineage>
</organism>
<name>A0AAW2GDD6_9HYME</name>
<evidence type="ECO:0000313" key="2">
    <source>
        <dbReference type="Proteomes" id="UP001430953"/>
    </source>
</evidence>
<comment type="caution">
    <text evidence="1">The sequence shown here is derived from an EMBL/GenBank/DDBJ whole genome shotgun (WGS) entry which is preliminary data.</text>
</comment>
<accession>A0AAW2GDD6</accession>
<keyword evidence="2" id="KW-1185">Reference proteome</keyword>
<proteinExistence type="predicted"/>
<reference evidence="1 2" key="1">
    <citation type="submission" date="2023-03" db="EMBL/GenBank/DDBJ databases">
        <title>High recombination rates correlate with genetic variation in Cardiocondyla obscurior ants.</title>
        <authorList>
            <person name="Errbii M."/>
        </authorList>
    </citation>
    <scope>NUCLEOTIDE SEQUENCE [LARGE SCALE GENOMIC DNA]</scope>
    <source>
        <strain evidence="1">Alpha-2009</strain>
        <tissue evidence="1">Whole body</tissue>
    </source>
</reference>
<gene>
    <name evidence="1" type="ORF">PUN28_004441</name>
</gene>
<sequence>MEIRSKLAGIQSGNSICRRLCAPRSQSDRRAPAYIRQTFSRSNLRLLGAYFPLCSLFNWPRTPDNGSTFVRSRSSERARSRLIRVNSTLQPV</sequence>